<dbReference type="Proteomes" id="UP000588491">
    <property type="component" value="Unassembled WGS sequence"/>
</dbReference>
<dbReference type="Pfam" id="PF17247">
    <property type="entry name" value="DUF5316"/>
    <property type="match status" value="1"/>
</dbReference>
<feature type="transmembrane region" description="Helical" evidence="1">
    <location>
        <begin position="6"/>
        <end position="24"/>
    </location>
</feature>
<dbReference type="RefSeq" id="WP_169187938.1">
    <property type="nucleotide sequence ID" value="NZ_JABBPK010000001.1"/>
</dbReference>
<dbReference type="EMBL" id="JABBPK010000001">
    <property type="protein sequence ID" value="NMO76362.1"/>
    <property type="molecule type" value="Genomic_DNA"/>
</dbReference>
<protein>
    <submittedName>
        <fullName evidence="2">DUF5316 domain-containing protein</fullName>
    </submittedName>
</protein>
<proteinExistence type="predicted"/>
<accession>A0A7Y0K5W0</accession>
<gene>
    <name evidence="2" type="ORF">HHU08_04970</name>
</gene>
<dbReference type="InterPro" id="IPR035167">
    <property type="entry name" value="DUF5316"/>
</dbReference>
<evidence type="ECO:0000313" key="2">
    <source>
        <dbReference type="EMBL" id="NMO76362.1"/>
    </source>
</evidence>
<keyword evidence="1" id="KW-1133">Transmembrane helix</keyword>
<organism evidence="2 3">
    <name type="scientific">Niallia alba</name>
    <dbReference type="NCBI Taxonomy" id="2729105"/>
    <lineage>
        <taxon>Bacteria</taxon>
        <taxon>Bacillati</taxon>
        <taxon>Bacillota</taxon>
        <taxon>Bacilli</taxon>
        <taxon>Bacillales</taxon>
        <taxon>Bacillaceae</taxon>
        <taxon>Niallia</taxon>
    </lineage>
</organism>
<keyword evidence="1" id="KW-0812">Transmembrane</keyword>
<keyword evidence="1" id="KW-0472">Membrane</keyword>
<evidence type="ECO:0000313" key="3">
    <source>
        <dbReference type="Proteomes" id="UP000588491"/>
    </source>
</evidence>
<reference evidence="2 3" key="1">
    <citation type="submission" date="2020-04" db="EMBL/GenBank/DDBJ databases">
        <title>Bacillus sp. UniB3 isolated from commercial digestive syrup.</title>
        <authorList>
            <person name="Thorat V."/>
            <person name="Kirdat K."/>
            <person name="Tiwarekar B."/>
            <person name="Yadav A."/>
        </authorList>
    </citation>
    <scope>NUCLEOTIDE SEQUENCE [LARGE SCALE GENOMIC DNA]</scope>
    <source>
        <strain evidence="2 3">UniB3</strain>
    </source>
</reference>
<name>A0A7Y0K5W0_9BACI</name>
<comment type="caution">
    <text evidence="2">The sequence shown here is derived from an EMBL/GenBank/DDBJ whole genome shotgun (WGS) entry which is preliminary data.</text>
</comment>
<sequence>MFNFFLIVGIIAIFISGIFIGAWTDGRQHRNHHFTETKEDRTLKVKLSTITGLTAIVSLAIAAIIYYLTN</sequence>
<feature type="transmembrane region" description="Helical" evidence="1">
    <location>
        <begin position="45"/>
        <end position="68"/>
    </location>
</feature>
<evidence type="ECO:0000256" key="1">
    <source>
        <dbReference type="SAM" id="Phobius"/>
    </source>
</evidence>
<dbReference type="AlphaFoldDB" id="A0A7Y0K5W0"/>
<keyword evidence="3" id="KW-1185">Reference proteome</keyword>